<reference evidence="2 3" key="1">
    <citation type="submission" date="2016-10" db="EMBL/GenBank/DDBJ databases">
        <authorList>
            <person name="de Groot N.N."/>
        </authorList>
    </citation>
    <scope>NUCLEOTIDE SEQUENCE [LARGE SCALE GENOMIC DNA]</scope>
    <source>
        <strain evidence="2 3">DSM 21741</strain>
    </source>
</reference>
<protein>
    <submittedName>
        <fullName evidence="2">Uncharacterized protein</fullName>
    </submittedName>
</protein>
<evidence type="ECO:0000313" key="3">
    <source>
        <dbReference type="Proteomes" id="UP000199092"/>
    </source>
</evidence>
<feature type="region of interest" description="Disordered" evidence="1">
    <location>
        <begin position="1"/>
        <end position="29"/>
    </location>
</feature>
<accession>A0A1H1VH81</accession>
<evidence type="ECO:0000313" key="2">
    <source>
        <dbReference type="EMBL" id="SDS83721.1"/>
    </source>
</evidence>
<dbReference type="EMBL" id="LT629749">
    <property type="protein sequence ID" value="SDS83721.1"/>
    <property type="molecule type" value="Genomic_DNA"/>
</dbReference>
<gene>
    <name evidence="2" type="ORF">SAMN04488543_2481</name>
</gene>
<sequence length="362" mass="38696">MTATTAGVRPTRGRAHLHRQDRPLTAASGSGVLRGTYTFDFESGGEAANHASADVWWEQQTAVQRQLVPWNGAALCSLGVVGYEQLQHDDLSGLSYSSTPVTANAEGTNFLPDGAVLAVRTRMGKLVKVQVLSYGYNLSLRWEECLPPVRYLLCRATIGSAPDWLVTRYVVDSSYVAPDGSTRGCGHAELGAAGGIVEGQIPESGGRFPATVRISVALDFRPETELHGLVKAFVADVESTGVNFLFEPNQVVQRTRLLFDLRPAALPGDFLLIRWQHTSSGVVVASGQQLMEGSGLAGPGPADCEIVFIPDPISAVDMSVDITGTFQGAPLSRFAQTFLLSEHAVLLRAATDDGQHYSLTAV</sequence>
<keyword evidence="3" id="KW-1185">Reference proteome</keyword>
<name>A0A1H1VH81_9ACTN</name>
<organism evidence="2 3">
    <name type="scientific">Friedmanniella luteola</name>
    <dbReference type="NCBI Taxonomy" id="546871"/>
    <lineage>
        <taxon>Bacteria</taxon>
        <taxon>Bacillati</taxon>
        <taxon>Actinomycetota</taxon>
        <taxon>Actinomycetes</taxon>
        <taxon>Propionibacteriales</taxon>
        <taxon>Nocardioidaceae</taxon>
        <taxon>Friedmanniella</taxon>
    </lineage>
</organism>
<dbReference type="STRING" id="546871.SAMN04488543_2481"/>
<evidence type="ECO:0000256" key="1">
    <source>
        <dbReference type="SAM" id="MobiDB-lite"/>
    </source>
</evidence>
<dbReference type="Proteomes" id="UP000199092">
    <property type="component" value="Chromosome I"/>
</dbReference>
<proteinExistence type="predicted"/>
<dbReference type="AlphaFoldDB" id="A0A1H1VH81"/>